<dbReference type="PANTHER" id="PTHR11706">
    <property type="entry name" value="SOLUTE CARRIER PROTEIN FAMILY 11 MEMBER"/>
    <property type="match status" value="1"/>
</dbReference>
<feature type="transmembrane region" description="Helical" evidence="6">
    <location>
        <begin position="225"/>
        <end position="246"/>
    </location>
</feature>
<feature type="transmembrane region" description="Helical" evidence="6">
    <location>
        <begin position="360"/>
        <end position="380"/>
    </location>
</feature>
<evidence type="ECO:0000313" key="7">
    <source>
        <dbReference type="EMBL" id="OGD57122.1"/>
    </source>
</evidence>
<feature type="transmembrane region" description="Helical" evidence="6">
    <location>
        <begin position="124"/>
        <end position="145"/>
    </location>
</feature>
<comment type="caution">
    <text evidence="7">The sequence shown here is derived from an EMBL/GenBank/DDBJ whole genome shotgun (WGS) entry which is preliminary data.</text>
</comment>
<dbReference type="Pfam" id="PF01566">
    <property type="entry name" value="Nramp"/>
    <property type="match status" value="1"/>
</dbReference>
<name>A0A1F5DPS4_9BACT</name>
<organism evidence="7 8">
    <name type="scientific">Candidatus Berkelbacteria bacterium RBG_13_40_8</name>
    <dbReference type="NCBI Taxonomy" id="1797467"/>
    <lineage>
        <taxon>Bacteria</taxon>
        <taxon>Candidatus Berkelbacteria</taxon>
    </lineage>
</organism>
<keyword evidence="5 6" id="KW-0472">Membrane</keyword>
<dbReference type="PANTHER" id="PTHR11706:SF33">
    <property type="entry name" value="NATURAL RESISTANCE-ASSOCIATED MACROPHAGE PROTEIN 2"/>
    <property type="match status" value="1"/>
</dbReference>
<evidence type="ECO:0000256" key="3">
    <source>
        <dbReference type="ARBA" id="ARBA00022692"/>
    </source>
</evidence>
<proteinExistence type="predicted"/>
<evidence type="ECO:0000256" key="4">
    <source>
        <dbReference type="ARBA" id="ARBA00022989"/>
    </source>
</evidence>
<evidence type="ECO:0000256" key="6">
    <source>
        <dbReference type="SAM" id="Phobius"/>
    </source>
</evidence>
<dbReference type="GO" id="GO:0005886">
    <property type="term" value="C:plasma membrane"/>
    <property type="evidence" value="ECO:0007669"/>
    <property type="project" value="TreeGrafter"/>
</dbReference>
<keyword evidence="4 6" id="KW-1133">Transmembrane helix</keyword>
<feature type="transmembrane region" description="Helical" evidence="6">
    <location>
        <begin position="267"/>
        <end position="293"/>
    </location>
</feature>
<keyword evidence="3 6" id="KW-0812">Transmembrane</keyword>
<dbReference type="InterPro" id="IPR001046">
    <property type="entry name" value="NRAMP_fam"/>
</dbReference>
<protein>
    <recommendedName>
        <fullName evidence="9">Iron transporter</fullName>
    </recommendedName>
</protein>
<feature type="transmembrane region" description="Helical" evidence="6">
    <location>
        <begin position="421"/>
        <end position="443"/>
    </location>
</feature>
<evidence type="ECO:0000313" key="8">
    <source>
        <dbReference type="Proteomes" id="UP000178764"/>
    </source>
</evidence>
<feature type="transmembrane region" description="Helical" evidence="6">
    <location>
        <begin position="313"/>
        <end position="339"/>
    </location>
</feature>
<evidence type="ECO:0000256" key="2">
    <source>
        <dbReference type="ARBA" id="ARBA00022448"/>
    </source>
</evidence>
<accession>A0A1F5DPS4</accession>
<dbReference type="GO" id="GO:0015086">
    <property type="term" value="F:cadmium ion transmembrane transporter activity"/>
    <property type="evidence" value="ECO:0007669"/>
    <property type="project" value="TreeGrafter"/>
</dbReference>
<feature type="transmembrane region" description="Helical" evidence="6">
    <location>
        <begin position="186"/>
        <end position="205"/>
    </location>
</feature>
<reference evidence="7 8" key="1">
    <citation type="journal article" date="2016" name="Nat. Commun.">
        <title>Thousands of microbial genomes shed light on interconnected biogeochemical processes in an aquifer system.</title>
        <authorList>
            <person name="Anantharaman K."/>
            <person name="Brown C.T."/>
            <person name="Hug L.A."/>
            <person name="Sharon I."/>
            <person name="Castelle C.J."/>
            <person name="Probst A.J."/>
            <person name="Thomas B.C."/>
            <person name="Singh A."/>
            <person name="Wilkins M.J."/>
            <person name="Karaoz U."/>
            <person name="Brodie E.L."/>
            <person name="Williams K.H."/>
            <person name="Hubbard S.S."/>
            <person name="Banfield J.F."/>
        </authorList>
    </citation>
    <scope>NUCLEOTIDE SEQUENCE [LARGE SCALE GENOMIC DNA]</scope>
</reference>
<comment type="subcellular location">
    <subcellularLocation>
        <location evidence="1">Membrane</location>
        <topology evidence="1">Multi-pass membrane protein</topology>
    </subcellularLocation>
</comment>
<feature type="transmembrane region" description="Helical" evidence="6">
    <location>
        <begin position="386"/>
        <end position="409"/>
    </location>
</feature>
<dbReference type="AlphaFoldDB" id="A0A1F5DPS4"/>
<dbReference type="EMBL" id="MEZT01000005">
    <property type="protein sequence ID" value="OGD57122.1"/>
    <property type="molecule type" value="Genomic_DNA"/>
</dbReference>
<keyword evidence="2" id="KW-0813">Transport</keyword>
<feature type="transmembrane region" description="Helical" evidence="6">
    <location>
        <begin position="151"/>
        <end position="174"/>
    </location>
</feature>
<evidence type="ECO:0000256" key="5">
    <source>
        <dbReference type="ARBA" id="ARBA00023136"/>
    </source>
</evidence>
<gene>
    <name evidence="7" type="ORF">A2V71_01660</name>
</gene>
<dbReference type="Proteomes" id="UP000178764">
    <property type="component" value="Unassembled WGS sequence"/>
</dbReference>
<evidence type="ECO:0008006" key="9">
    <source>
        <dbReference type="Google" id="ProtNLM"/>
    </source>
</evidence>
<evidence type="ECO:0000256" key="1">
    <source>
        <dbReference type="ARBA" id="ARBA00004141"/>
    </source>
</evidence>
<dbReference type="GO" id="GO:0034755">
    <property type="term" value="P:iron ion transmembrane transport"/>
    <property type="evidence" value="ECO:0007669"/>
    <property type="project" value="TreeGrafter"/>
</dbReference>
<dbReference type="GO" id="GO:0005384">
    <property type="term" value="F:manganese ion transmembrane transporter activity"/>
    <property type="evidence" value="ECO:0007669"/>
    <property type="project" value="TreeGrafter"/>
</dbReference>
<sequence length="447" mass="49535">MQEEKDIIEKAAEIPISAVKTTVKVEEEGAKLIGNAVFYPIRKRRSIKDFFWRSKSGIITGSADNDPSGIVTYTQTGAVAGYNLLWMILIAWPMLTATEEISARIGIITKKGLNTLIRENYGSFWAYLLITAVIFCNIFTMGADIAAMSDVAAVLTGWSEIFFVLLFGGLFFLLLWKKGYKEVSRYLFLLTPIFLLYIVSAFMLPVPWGHALKNTILPDFQSLNFSMMMIAVAFLGTTITPALLYWETSQEIEEKIDIKKLKKESRGVAVGMFFSQFITFFIIVAAAAVFAGQNRIIETAREAALALKPLGSLSFSLFAIGILCAGFLSIPVISASTGYTFAETFNLSKGLDKTVHQARGFYVVMGLSLLIGVIIALVKFNPILALLYSQVATGLICPLLLIFLILISNNKKIMGIHTNRFWSNFFGIMAILVMMGTDIALIIDWIK</sequence>